<dbReference type="OrthoDB" id="272052at2"/>
<keyword evidence="3" id="KW-1185">Reference proteome</keyword>
<accession>A0A5B9QXG6</accession>
<dbReference type="AlphaFoldDB" id="A0A5B9QXG6"/>
<dbReference type="KEGG" id="rul:UC8_06110"/>
<organism evidence="2 3">
    <name type="scientific">Roseimaritima ulvae</name>
    <dbReference type="NCBI Taxonomy" id="980254"/>
    <lineage>
        <taxon>Bacteria</taxon>
        <taxon>Pseudomonadati</taxon>
        <taxon>Planctomycetota</taxon>
        <taxon>Planctomycetia</taxon>
        <taxon>Pirellulales</taxon>
        <taxon>Pirellulaceae</taxon>
        <taxon>Roseimaritima</taxon>
    </lineage>
</organism>
<keyword evidence="2" id="KW-0830">Ubiquinone</keyword>
<dbReference type="SUPFAM" id="SSF53335">
    <property type="entry name" value="S-adenosyl-L-methionine-dependent methyltransferases"/>
    <property type="match status" value="1"/>
</dbReference>
<feature type="domain" description="Methyltransferase type 11" evidence="1">
    <location>
        <begin position="58"/>
        <end position="153"/>
    </location>
</feature>
<evidence type="ECO:0000313" key="3">
    <source>
        <dbReference type="Proteomes" id="UP000325286"/>
    </source>
</evidence>
<protein>
    <submittedName>
        <fullName evidence="2">Ubiquinone/menaquinone biosynthesis C-methyltransferase UbiE</fullName>
        <ecNumber evidence="2">2.1.1.163</ecNumber>
    </submittedName>
</protein>
<dbReference type="Proteomes" id="UP000325286">
    <property type="component" value="Chromosome"/>
</dbReference>
<evidence type="ECO:0000313" key="2">
    <source>
        <dbReference type="EMBL" id="QEG38653.1"/>
    </source>
</evidence>
<reference evidence="2 3" key="1">
    <citation type="submission" date="2019-08" db="EMBL/GenBank/DDBJ databases">
        <title>Deep-cultivation of Planctomycetes and their phenomic and genomic characterization uncovers novel biology.</title>
        <authorList>
            <person name="Wiegand S."/>
            <person name="Jogler M."/>
            <person name="Boedeker C."/>
            <person name="Pinto D."/>
            <person name="Vollmers J."/>
            <person name="Rivas-Marin E."/>
            <person name="Kohn T."/>
            <person name="Peeters S.H."/>
            <person name="Heuer A."/>
            <person name="Rast P."/>
            <person name="Oberbeckmann S."/>
            <person name="Bunk B."/>
            <person name="Jeske O."/>
            <person name="Meyerdierks A."/>
            <person name="Storesund J.E."/>
            <person name="Kallscheuer N."/>
            <person name="Luecker S."/>
            <person name="Lage O.M."/>
            <person name="Pohl T."/>
            <person name="Merkel B.J."/>
            <person name="Hornburger P."/>
            <person name="Mueller R.-W."/>
            <person name="Bruemmer F."/>
            <person name="Labrenz M."/>
            <person name="Spormann A.M."/>
            <person name="Op den Camp H."/>
            <person name="Overmann J."/>
            <person name="Amann R."/>
            <person name="Jetten M.S.M."/>
            <person name="Mascher T."/>
            <person name="Medema M.H."/>
            <person name="Devos D.P."/>
            <person name="Kaster A.-K."/>
            <person name="Ovreas L."/>
            <person name="Rohde M."/>
            <person name="Galperin M.Y."/>
            <person name="Jogler C."/>
        </authorList>
    </citation>
    <scope>NUCLEOTIDE SEQUENCE [LARGE SCALE GENOMIC DNA]</scope>
    <source>
        <strain evidence="2 3">UC8</strain>
    </source>
</reference>
<gene>
    <name evidence="2" type="primary">ubiE_1</name>
    <name evidence="2" type="ORF">UC8_06110</name>
</gene>
<name>A0A5B9QXG6_9BACT</name>
<keyword evidence="2" id="KW-0489">Methyltransferase</keyword>
<proteinExistence type="predicted"/>
<keyword evidence="2" id="KW-0808">Transferase</keyword>
<dbReference type="InterPro" id="IPR029063">
    <property type="entry name" value="SAM-dependent_MTases_sf"/>
</dbReference>
<dbReference type="RefSeq" id="WP_068142737.1">
    <property type="nucleotide sequence ID" value="NZ_CP042914.1"/>
</dbReference>
<dbReference type="InterPro" id="IPR050508">
    <property type="entry name" value="Methyltransf_Superfamily"/>
</dbReference>
<sequence length="263" mass="29298">MQYAVTHPKEEILAAVEDALQHLEGYDQEFYRRVWATEMEIYCERLRAVGMVGKDHVLDAGSGNGQWTYCLSQTNGQVAAIDVNTPRLKATEHVLEKLGVQNIEVSKQSIEKTNFPDGSFDAIFCYGVMMFCDHRVTLAEFYRLLKPGGSIYICTNGLGWYIYNVMTPHNPSDHFDVRQMAISAIRNGLAFFAEGRHPDGEQLVVPSHVLSNDAQEAGFADLQTGPEGTLTLEPNCTPQSFFMSEFQGLEGVYELVANKSAAN</sequence>
<dbReference type="PANTHER" id="PTHR42912">
    <property type="entry name" value="METHYLTRANSFERASE"/>
    <property type="match status" value="1"/>
</dbReference>
<dbReference type="GO" id="GO:0043770">
    <property type="term" value="F:demethylmenaquinone methyltransferase activity"/>
    <property type="evidence" value="ECO:0007669"/>
    <property type="project" value="UniProtKB-EC"/>
</dbReference>
<dbReference type="InterPro" id="IPR013216">
    <property type="entry name" value="Methyltransf_11"/>
</dbReference>
<dbReference type="EC" id="2.1.1.163" evidence="2"/>
<dbReference type="GO" id="GO:0032259">
    <property type="term" value="P:methylation"/>
    <property type="evidence" value="ECO:0007669"/>
    <property type="project" value="UniProtKB-KW"/>
</dbReference>
<dbReference type="EMBL" id="CP042914">
    <property type="protein sequence ID" value="QEG38653.1"/>
    <property type="molecule type" value="Genomic_DNA"/>
</dbReference>
<dbReference type="GO" id="GO:0008757">
    <property type="term" value="F:S-adenosylmethionine-dependent methyltransferase activity"/>
    <property type="evidence" value="ECO:0007669"/>
    <property type="project" value="InterPro"/>
</dbReference>
<dbReference type="Pfam" id="PF08241">
    <property type="entry name" value="Methyltransf_11"/>
    <property type="match status" value="1"/>
</dbReference>
<evidence type="ECO:0000259" key="1">
    <source>
        <dbReference type="Pfam" id="PF08241"/>
    </source>
</evidence>
<dbReference type="Gene3D" id="3.40.50.150">
    <property type="entry name" value="Vaccinia Virus protein VP39"/>
    <property type="match status" value="1"/>
</dbReference>
<dbReference type="CDD" id="cd02440">
    <property type="entry name" value="AdoMet_MTases"/>
    <property type="match status" value="1"/>
</dbReference>